<keyword evidence="2" id="KW-1185">Reference proteome</keyword>
<sequence length="73" mass="7820">MAGKFTKERQVEEESRKMEGRMVGEGGVVFRAGYPSLNSTLCALGNPLPVAAHGTQRYKAAARHTHAAYDVGG</sequence>
<dbReference type="Proteomes" id="UP001331515">
    <property type="component" value="Unassembled WGS sequence"/>
</dbReference>
<proteinExistence type="predicted"/>
<dbReference type="AlphaFoldDB" id="A0AAN8I045"/>
<evidence type="ECO:0000313" key="2">
    <source>
        <dbReference type="Proteomes" id="UP001331515"/>
    </source>
</evidence>
<comment type="caution">
    <text evidence="1">The sequence shown here is derived from an EMBL/GenBank/DDBJ whole genome shotgun (WGS) entry which is preliminary data.</text>
</comment>
<accession>A0AAN8I045</accession>
<name>A0AAN8I045_CHAGU</name>
<evidence type="ECO:0000313" key="1">
    <source>
        <dbReference type="EMBL" id="KAK5934193.1"/>
    </source>
</evidence>
<protein>
    <submittedName>
        <fullName evidence="1">Uncharacterized protein</fullName>
    </submittedName>
</protein>
<gene>
    <name evidence="1" type="ORF">CgunFtcFv8_014609</name>
</gene>
<dbReference type="EMBL" id="JAURVH010001514">
    <property type="protein sequence ID" value="KAK5934193.1"/>
    <property type="molecule type" value="Genomic_DNA"/>
</dbReference>
<organism evidence="1 2">
    <name type="scientific">Champsocephalus gunnari</name>
    <name type="common">Mackerel icefish</name>
    <dbReference type="NCBI Taxonomy" id="52237"/>
    <lineage>
        <taxon>Eukaryota</taxon>
        <taxon>Metazoa</taxon>
        <taxon>Chordata</taxon>
        <taxon>Craniata</taxon>
        <taxon>Vertebrata</taxon>
        <taxon>Euteleostomi</taxon>
        <taxon>Actinopterygii</taxon>
        <taxon>Neopterygii</taxon>
        <taxon>Teleostei</taxon>
        <taxon>Neoteleostei</taxon>
        <taxon>Acanthomorphata</taxon>
        <taxon>Eupercaria</taxon>
        <taxon>Perciformes</taxon>
        <taxon>Notothenioidei</taxon>
        <taxon>Channichthyidae</taxon>
        <taxon>Champsocephalus</taxon>
    </lineage>
</organism>
<reference evidence="1 2" key="1">
    <citation type="journal article" date="2023" name="Mol. Biol. Evol.">
        <title>Genomics of Secondarily Temperate Adaptation in the Only Non-Antarctic Icefish.</title>
        <authorList>
            <person name="Rivera-Colon A.G."/>
            <person name="Rayamajhi N."/>
            <person name="Minhas B.F."/>
            <person name="Madrigal G."/>
            <person name="Bilyk K.T."/>
            <person name="Yoon V."/>
            <person name="Hune M."/>
            <person name="Gregory S."/>
            <person name="Cheng C.H.C."/>
            <person name="Catchen J.M."/>
        </authorList>
    </citation>
    <scope>NUCLEOTIDE SEQUENCE [LARGE SCALE GENOMIC DNA]</scope>
    <source>
        <tissue evidence="1">White muscle</tissue>
    </source>
</reference>